<protein>
    <submittedName>
        <fullName evidence="5">DNA-binding transcriptional regulator YhcF, GntR family</fullName>
    </submittedName>
</protein>
<keyword evidence="3" id="KW-0804">Transcription</keyword>
<dbReference type="InterPro" id="IPR036390">
    <property type="entry name" value="WH_DNA-bd_sf"/>
</dbReference>
<evidence type="ECO:0000259" key="4">
    <source>
        <dbReference type="PROSITE" id="PS50949"/>
    </source>
</evidence>
<gene>
    <name evidence="5" type="ORF">SAMN05192546_10425</name>
</gene>
<dbReference type="Proteomes" id="UP000199230">
    <property type="component" value="Unassembled WGS sequence"/>
</dbReference>
<dbReference type="STRING" id="159292.SAMN05192546_10425"/>
<dbReference type="RefSeq" id="WP_093312392.1">
    <property type="nucleotide sequence ID" value="NZ_FNPV01000004.1"/>
</dbReference>
<evidence type="ECO:0000256" key="1">
    <source>
        <dbReference type="ARBA" id="ARBA00023015"/>
    </source>
</evidence>
<dbReference type="CDD" id="cd07377">
    <property type="entry name" value="WHTH_GntR"/>
    <property type="match status" value="1"/>
</dbReference>
<keyword evidence="1" id="KW-0805">Transcription regulation</keyword>
<dbReference type="GO" id="GO:0003700">
    <property type="term" value="F:DNA-binding transcription factor activity"/>
    <property type="evidence" value="ECO:0007669"/>
    <property type="project" value="InterPro"/>
</dbReference>
<dbReference type="InterPro" id="IPR036388">
    <property type="entry name" value="WH-like_DNA-bd_sf"/>
</dbReference>
<reference evidence="5 6" key="1">
    <citation type="submission" date="2016-10" db="EMBL/GenBank/DDBJ databases">
        <authorList>
            <person name="de Groot N.N."/>
        </authorList>
    </citation>
    <scope>NUCLEOTIDE SEQUENCE [LARGE SCALE GENOMIC DNA]</scope>
    <source>
        <strain evidence="5 6">APO</strain>
    </source>
</reference>
<proteinExistence type="predicted"/>
<dbReference type="InterPro" id="IPR000524">
    <property type="entry name" value="Tscrpt_reg_HTH_GntR"/>
</dbReference>
<dbReference type="Gene3D" id="1.10.10.10">
    <property type="entry name" value="Winged helix-like DNA-binding domain superfamily/Winged helix DNA-binding domain"/>
    <property type="match status" value="1"/>
</dbReference>
<dbReference type="EMBL" id="FNPV01000004">
    <property type="protein sequence ID" value="SDY72591.1"/>
    <property type="molecule type" value="Genomic_DNA"/>
</dbReference>
<dbReference type="SUPFAM" id="SSF46785">
    <property type="entry name" value="Winged helix' DNA-binding domain"/>
    <property type="match status" value="1"/>
</dbReference>
<dbReference type="GO" id="GO:0003677">
    <property type="term" value="F:DNA binding"/>
    <property type="evidence" value="ECO:0007669"/>
    <property type="project" value="UniProtKB-KW"/>
</dbReference>
<keyword evidence="2 5" id="KW-0238">DNA-binding</keyword>
<name>A0A1H3M793_9FIRM</name>
<dbReference type="PANTHER" id="PTHR38445">
    <property type="entry name" value="HTH-TYPE TRANSCRIPTIONAL REPRESSOR YTRA"/>
    <property type="match status" value="1"/>
</dbReference>
<evidence type="ECO:0000313" key="5">
    <source>
        <dbReference type="EMBL" id="SDY72591.1"/>
    </source>
</evidence>
<dbReference type="PROSITE" id="PS50949">
    <property type="entry name" value="HTH_GNTR"/>
    <property type="match status" value="1"/>
</dbReference>
<organism evidence="5 6">
    <name type="scientific">Tindallia californiensis</name>
    <dbReference type="NCBI Taxonomy" id="159292"/>
    <lineage>
        <taxon>Bacteria</taxon>
        <taxon>Bacillati</taxon>
        <taxon>Bacillota</taxon>
        <taxon>Clostridia</taxon>
        <taxon>Peptostreptococcales</taxon>
        <taxon>Tindalliaceae</taxon>
        <taxon>Tindallia</taxon>
    </lineage>
</organism>
<sequence>MKFFEGTDPIYVQIADWLENEILSEQVKAGEKIYSQYKLAEIFGINPATALKGLNRLVEKNLVYKKRGLGMFVEDNALEILKKERRDHGMRNQIKELVEEAKRLDVSKDILMEMIEKEIEKEPEKAGDSNDSM</sequence>
<dbReference type="PANTHER" id="PTHR38445:SF10">
    <property type="entry name" value="GNTR-FAMILY TRANSCRIPTIONAL REGULATOR"/>
    <property type="match status" value="1"/>
</dbReference>
<evidence type="ECO:0000313" key="6">
    <source>
        <dbReference type="Proteomes" id="UP000199230"/>
    </source>
</evidence>
<evidence type="ECO:0000256" key="2">
    <source>
        <dbReference type="ARBA" id="ARBA00023125"/>
    </source>
</evidence>
<dbReference type="AlphaFoldDB" id="A0A1H3M793"/>
<keyword evidence="6" id="KW-1185">Reference proteome</keyword>
<evidence type="ECO:0000256" key="3">
    <source>
        <dbReference type="ARBA" id="ARBA00023163"/>
    </source>
</evidence>
<dbReference type="OrthoDB" id="162505at2"/>
<dbReference type="Pfam" id="PF00392">
    <property type="entry name" value="GntR"/>
    <property type="match status" value="1"/>
</dbReference>
<dbReference type="SMART" id="SM00345">
    <property type="entry name" value="HTH_GNTR"/>
    <property type="match status" value="1"/>
</dbReference>
<accession>A0A1H3M793</accession>
<feature type="domain" description="HTH gntR-type" evidence="4">
    <location>
        <begin position="8"/>
        <end position="76"/>
    </location>
</feature>